<dbReference type="AlphaFoldDB" id="A0A2A6CC33"/>
<evidence type="ECO:0000256" key="3">
    <source>
        <dbReference type="ARBA" id="ARBA00025646"/>
    </source>
</evidence>
<evidence type="ECO:0000256" key="2">
    <source>
        <dbReference type="ARBA" id="ARBA00023054"/>
    </source>
</evidence>
<name>A0A2A6CC33_PRIPA</name>
<sequence>MSSCATSQDGEIRRSTKPEKEKLPKNVSKEIPIVPETSKGVAKKMVTIEAFTPSVLNNQIVAMRKIVKVAHLHTVRKTNRQLKNLKSRLEKKASEKMKKQIDKLEGDLVAMKTIKKDEVSKFALINKDSLDTLLNKPNTSPSERVLFKLATCPSVQSNVKAFRLSHPGSDVSCAFMLQRLGLQYQALRAEKVGDKLKKKLKSGEICDLTTESDAIKDEKTPQISSDQLEEKKEKSVIEKVLTKSIEKAKKEEKKTALTKKKKGEKMPEAPIIVKPIEIVKPVSKEAVVKKLNLRGDESDESDNEIDDDDDDDIDMESEDEMDDNSEEEDESEEDSEKEEGDEKSYEEEEEESDKEEDTTNDGLSAFFLNTDGTSREVITSEMKDVEDDEDEGKMRGGMRGMKTMRGGMRGRDREGKERMNGGDRGRGRDGNAQRVGRGRGSDRGRGGERGRGGQRGRGEKIDGSLGSVPSQSSSSSMGEQLHPSWIAKQKQKEMMKAGPSGKKITFD</sequence>
<dbReference type="OrthoDB" id="3364872at2759"/>
<evidence type="ECO:0000256" key="5">
    <source>
        <dbReference type="SAM" id="Coils"/>
    </source>
</evidence>
<dbReference type="Pfam" id="PF09073">
    <property type="entry name" value="BUD22"/>
    <property type="match status" value="1"/>
</dbReference>
<accession>A0A2A6CC33</accession>
<evidence type="ECO:0000313" key="8">
    <source>
        <dbReference type="Proteomes" id="UP000005239"/>
    </source>
</evidence>
<evidence type="ECO:0000256" key="1">
    <source>
        <dbReference type="ARBA" id="ARBA00013459"/>
    </source>
</evidence>
<feature type="region of interest" description="Disordered" evidence="6">
    <location>
        <begin position="291"/>
        <end position="507"/>
    </location>
</feature>
<feature type="region of interest" description="Disordered" evidence="6">
    <location>
        <begin position="252"/>
        <end position="277"/>
    </location>
</feature>
<feature type="coiled-coil region" evidence="5">
    <location>
        <begin position="72"/>
        <end position="102"/>
    </location>
</feature>
<feature type="compositionally biased region" description="Basic and acidic residues" evidence="6">
    <location>
        <begin position="439"/>
        <end position="462"/>
    </location>
</feature>
<reference evidence="8" key="1">
    <citation type="journal article" date="2008" name="Nat. Genet.">
        <title>The Pristionchus pacificus genome provides a unique perspective on nematode lifestyle and parasitism.</title>
        <authorList>
            <person name="Dieterich C."/>
            <person name="Clifton S.W."/>
            <person name="Schuster L.N."/>
            <person name="Chinwalla A."/>
            <person name="Delehaunty K."/>
            <person name="Dinkelacker I."/>
            <person name="Fulton L."/>
            <person name="Fulton R."/>
            <person name="Godfrey J."/>
            <person name="Minx P."/>
            <person name="Mitreva M."/>
            <person name="Roeseler W."/>
            <person name="Tian H."/>
            <person name="Witte H."/>
            <person name="Yang S.P."/>
            <person name="Wilson R.K."/>
            <person name="Sommer R.J."/>
        </authorList>
    </citation>
    <scope>NUCLEOTIDE SEQUENCE [LARGE SCALE GENOMIC DNA]</scope>
    <source>
        <strain evidence="8">PS312</strain>
    </source>
</reference>
<keyword evidence="2 5" id="KW-0175">Coiled coil</keyword>
<dbReference type="Proteomes" id="UP000005239">
    <property type="component" value="Unassembled WGS sequence"/>
</dbReference>
<organism evidence="7 8">
    <name type="scientific">Pristionchus pacificus</name>
    <name type="common">Parasitic nematode worm</name>
    <dbReference type="NCBI Taxonomy" id="54126"/>
    <lineage>
        <taxon>Eukaryota</taxon>
        <taxon>Metazoa</taxon>
        <taxon>Ecdysozoa</taxon>
        <taxon>Nematoda</taxon>
        <taxon>Chromadorea</taxon>
        <taxon>Rhabditida</taxon>
        <taxon>Rhabditina</taxon>
        <taxon>Diplogasteromorpha</taxon>
        <taxon>Diplogasteroidea</taxon>
        <taxon>Neodiplogasteridae</taxon>
        <taxon>Pristionchus</taxon>
    </lineage>
</organism>
<dbReference type="EnsemblMetazoa" id="PPA17964.1">
    <property type="protein sequence ID" value="PPA17964.1"/>
    <property type="gene ID" value="WBGene00107518"/>
</dbReference>
<dbReference type="GO" id="GO:0030686">
    <property type="term" value="C:90S preribosome"/>
    <property type="evidence" value="ECO:0000318"/>
    <property type="project" value="GO_Central"/>
</dbReference>
<feature type="compositionally biased region" description="Basic and acidic residues" evidence="6">
    <location>
        <begin position="10"/>
        <end position="28"/>
    </location>
</feature>
<evidence type="ECO:0000256" key="4">
    <source>
        <dbReference type="ARBA" id="ARBA00033254"/>
    </source>
</evidence>
<dbReference type="InterPro" id="IPR037393">
    <property type="entry name" value="Bud22/SRFB1"/>
</dbReference>
<feature type="region of interest" description="Disordered" evidence="6">
    <location>
        <begin position="1"/>
        <end position="29"/>
    </location>
</feature>
<keyword evidence="8" id="KW-1185">Reference proteome</keyword>
<dbReference type="PANTHER" id="PTHR23325:SF1">
    <property type="entry name" value="SERUM RESPONSE FACTOR-BINDING PROTEIN 1"/>
    <property type="match status" value="1"/>
</dbReference>
<dbReference type="GO" id="GO:0005634">
    <property type="term" value="C:nucleus"/>
    <property type="evidence" value="ECO:0000318"/>
    <property type="project" value="GO_Central"/>
</dbReference>
<dbReference type="GO" id="GO:0030490">
    <property type="term" value="P:maturation of SSU-rRNA"/>
    <property type="evidence" value="ECO:0000318"/>
    <property type="project" value="GO_Central"/>
</dbReference>
<feature type="compositionally biased region" description="Low complexity" evidence="6">
    <location>
        <begin position="268"/>
        <end position="277"/>
    </location>
</feature>
<dbReference type="PANTHER" id="PTHR23325">
    <property type="entry name" value="SERUM RESPONSE FACTOR-BINDING"/>
    <property type="match status" value="1"/>
</dbReference>
<accession>A0A8R1YEP2</accession>
<feature type="compositionally biased region" description="Acidic residues" evidence="6">
    <location>
        <begin position="297"/>
        <end position="359"/>
    </location>
</feature>
<dbReference type="InterPro" id="IPR015158">
    <property type="entry name" value="Bud22_dom"/>
</dbReference>
<protein>
    <recommendedName>
        <fullName evidence="1">Serum response factor-binding protein 1</fullName>
    </recommendedName>
    <alternativeName>
        <fullName evidence="4">SRF-dependent transcription regulation-associated protein</fullName>
    </alternativeName>
</protein>
<gene>
    <name evidence="7" type="primary">WBGene00107518</name>
</gene>
<evidence type="ECO:0000313" key="7">
    <source>
        <dbReference type="EnsemblMetazoa" id="PPA17964.1"/>
    </source>
</evidence>
<reference evidence="7" key="2">
    <citation type="submission" date="2022-06" db="UniProtKB">
        <authorList>
            <consortium name="EnsemblMetazoa"/>
        </authorList>
    </citation>
    <scope>IDENTIFICATION</scope>
    <source>
        <strain evidence="7">PS312</strain>
    </source>
</reference>
<feature type="compositionally biased region" description="Basic and acidic residues" evidence="6">
    <location>
        <begin position="409"/>
        <end position="431"/>
    </location>
</feature>
<proteinExistence type="predicted"/>
<evidence type="ECO:0000256" key="6">
    <source>
        <dbReference type="SAM" id="MobiDB-lite"/>
    </source>
</evidence>
<feature type="compositionally biased region" description="Low complexity" evidence="6">
    <location>
        <begin position="463"/>
        <end position="478"/>
    </location>
</feature>
<comment type="function">
    <text evidence="3">May be involved in regulating transcriptional activation of cardiac genes during the aging process. May play a role in biosynthesis and/or processing of SLC2A4 in adipose cells.</text>
</comment>